<protein>
    <submittedName>
        <fullName evidence="1">Predicted protein</fullName>
    </submittedName>
</protein>
<dbReference type="EMBL" id="AK373996">
    <property type="protein sequence ID" value="BAK05193.1"/>
    <property type="molecule type" value="mRNA"/>
</dbReference>
<accession>F2ECX1</accession>
<proteinExistence type="evidence at transcript level"/>
<dbReference type="AlphaFoldDB" id="F2ECX1"/>
<organism evidence="1">
    <name type="scientific">Hordeum vulgare subsp. vulgare</name>
    <name type="common">Domesticated barley</name>
    <dbReference type="NCBI Taxonomy" id="112509"/>
    <lineage>
        <taxon>Eukaryota</taxon>
        <taxon>Viridiplantae</taxon>
        <taxon>Streptophyta</taxon>
        <taxon>Embryophyta</taxon>
        <taxon>Tracheophyta</taxon>
        <taxon>Spermatophyta</taxon>
        <taxon>Magnoliopsida</taxon>
        <taxon>Liliopsida</taxon>
        <taxon>Poales</taxon>
        <taxon>Poaceae</taxon>
        <taxon>BOP clade</taxon>
        <taxon>Pooideae</taxon>
        <taxon>Triticodae</taxon>
        <taxon>Triticeae</taxon>
        <taxon>Hordeinae</taxon>
        <taxon>Hordeum</taxon>
    </lineage>
</organism>
<name>F2ECX1_HORVV</name>
<sequence>MSSGITASIVHCVTGLACALEVARMRFDLLGLHAAVAGSGIGSMPEKRGAVAANTGPQVKMF</sequence>
<evidence type="ECO:0000313" key="1">
    <source>
        <dbReference type="EMBL" id="BAK05193.1"/>
    </source>
</evidence>
<reference evidence="1" key="1">
    <citation type="journal article" date="2011" name="Plant Physiol.">
        <title>Comprehensive sequence analysis of 24,783 barley full-length cDNAs derived from 12 clone libraries.</title>
        <authorList>
            <person name="Matsumoto T."/>
            <person name="Tanaka T."/>
            <person name="Sakai H."/>
            <person name="Amano N."/>
            <person name="Kanamori H."/>
            <person name="Kurita K."/>
            <person name="Kikuta A."/>
            <person name="Kamiya K."/>
            <person name="Yamamoto M."/>
            <person name="Ikawa H."/>
            <person name="Fujii N."/>
            <person name="Hori K."/>
            <person name="Itoh T."/>
            <person name="Sato K."/>
        </authorList>
    </citation>
    <scope>NUCLEOTIDE SEQUENCE</scope>
</reference>